<organism evidence="2 3">
    <name type="scientific">Acidipropionibacterium virtanenii</name>
    <dbReference type="NCBI Taxonomy" id="2057246"/>
    <lineage>
        <taxon>Bacteria</taxon>
        <taxon>Bacillati</taxon>
        <taxon>Actinomycetota</taxon>
        <taxon>Actinomycetes</taxon>
        <taxon>Propionibacteriales</taxon>
        <taxon>Propionibacteriaceae</taxon>
        <taxon>Acidipropionibacterium</taxon>
    </lineage>
</organism>
<keyword evidence="1" id="KW-0472">Membrane</keyword>
<dbReference type="AlphaFoldDB" id="A0A344UQ76"/>
<gene>
    <name evidence="2" type="ORF">JS278_00227</name>
</gene>
<evidence type="ECO:0000313" key="2">
    <source>
        <dbReference type="EMBL" id="AXE37424.1"/>
    </source>
</evidence>
<protein>
    <submittedName>
        <fullName evidence="2">Uncharacterized protein</fullName>
    </submittedName>
</protein>
<feature type="transmembrane region" description="Helical" evidence="1">
    <location>
        <begin position="106"/>
        <end position="126"/>
    </location>
</feature>
<dbReference type="Proteomes" id="UP000251995">
    <property type="component" value="Chromosome"/>
</dbReference>
<proteinExistence type="predicted"/>
<keyword evidence="3" id="KW-1185">Reference proteome</keyword>
<keyword evidence="1" id="KW-0812">Transmembrane</keyword>
<name>A0A344UQ76_9ACTN</name>
<accession>A0A344UQ76</accession>
<reference evidence="2 3" key="1">
    <citation type="submission" date="2017-12" db="EMBL/GenBank/DDBJ databases">
        <title>The whole genome sequence of the Acidipropionibacterium virtanenii sp. nov. type strain JS278.</title>
        <authorList>
            <person name="Laine P."/>
            <person name="Deptula P."/>
            <person name="Varmanen P."/>
            <person name="Auvinen P."/>
        </authorList>
    </citation>
    <scope>NUCLEOTIDE SEQUENCE [LARGE SCALE GENOMIC DNA]</scope>
    <source>
        <strain evidence="2 3">JS278</strain>
    </source>
</reference>
<evidence type="ECO:0000313" key="3">
    <source>
        <dbReference type="Proteomes" id="UP000251995"/>
    </source>
</evidence>
<keyword evidence="1" id="KW-1133">Transmembrane helix</keyword>
<feature type="transmembrane region" description="Helical" evidence="1">
    <location>
        <begin position="68"/>
        <end position="94"/>
    </location>
</feature>
<dbReference type="EMBL" id="CP025198">
    <property type="protein sequence ID" value="AXE37424.1"/>
    <property type="molecule type" value="Genomic_DNA"/>
</dbReference>
<feature type="transmembrane region" description="Helical" evidence="1">
    <location>
        <begin position="132"/>
        <end position="156"/>
    </location>
</feature>
<dbReference type="KEGG" id="acij:JS278_00227"/>
<evidence type="ECO:0000256" key="1">
    <source>
        <dbReference type="SAM" id="Phobius"/>
    </source>
</evidence>
<sequence>MAGPEELVRDVGEATESGRVARAAGVLTLGASVVGVIWGLTLAIWTAVGTDDTGAGSGLPVRGWAGGLLIGLLCGAGTAVTLMVPVLMAAALTGSRLTGDPRRQRLAGLVVAAAGLAVAVGAQYWLVMDWSMVLTITWPAVLVALGLGALAGPFVVEGRWQLPGRGTAGS</sequence>
<feature type="transmembrane region" description="Helical" evidence="1">
    <location>
        <begin position="26"/>
        <end position="48"/>
    </location>
</feature>